<organism evidence="1 2">
    <name type="scientific">Klebsiella michiganensis</name>
    <dbReference type="NCBI Taxonomy" id="1134687"/>
    <lineage>
        <taxon>Bacteria</taxon>
        <taxon>Pseudomonadati</taxon>
        <taxon>Pseudomonadota</taxon>
        <taxon>Gammaproteobacteria</taxon>
        <taxon>Enterobacterales</taxon>
        <taxon>Enterobacteriaceae</taxon>
        <taxon>Klebsiella/Raoultella group</taxon>
        <taxon>Klebsiella</taxon>
    </lineage>
</organism>
<name>A0A2J5P4H3_9ENTR</name>
<reference evidence="1 2" key="1">
    <citation type="submission" date="2017-11" db="EMBL/GenBank/DDBJ databases">
        <authorList>
            <person name="Han C.G."/>
        </authorList>
    </citation>
    <scope>NUCLEOTIDE SEQUENCE [LARGE SCALE GENOMIC DNA]</scope>
    <source>
        <strain evidence="1 2">A10</strain>
    </source>
</reference>
<dbReference type="GO" id="GO:0009279">
    <property type="term" value="C:cell outer membrane"/>
    <property type="evidence" value="ECO:0007669"/>
    <property type="project" value="TreeGrafter"/>
</dbReference>
<proteinExistence type="predicted"/>
<evidence type="ECO:0000313" key="1">
    <source>
        <dbReference type="EMBL" id="PLO60727.1"/>
    </source>
</evidence>
<comment type="caution">
    <text evidence="1">The sequence shown here is derived from an EMBL/GenBank/DDBJ whole genome shotgun (WGS) entry which is preliminary data.</text>
</comment>
<reference evidence="1 2" key="2">
    <citation type="submission" date="2018-01" db="EMBL/GenBank/DDBJ databases">
        <title>Genomic study of Klebsiella pneumoniae.</title>
        <authorList>
            <person name="Yang Y."/>
            <person name="Bicalho R."/>
        </authorList>
    </citation>
    <scope>NUCLEOTIDE SEQUENCE [LARGE SCALE GENOMIC DNA]</scope>
    <source>
        <strain evidence="1 2">A10</strain>
    </source>
</reference>
<protein>
    <submittedName>
        <fullName evidence="1">Fimbrial biogenesis outer membrane usher protein</fullName>
    </submittedName>
</protein>
<dbReference type="GO" id="GO:0015473">
    <property type="term" value="F:fimbrial usher porin activity"/>
    <property type="evidence" value="ECO:0007669"/>
    <property type="project" value="InterPro"/>
</dbReference>
<accession>A0A2J5P4H3</accession>
<feature type="non-terminal residue" evidence="1">
    <location>
        <position position="329"/>
    </location>
</feature>
<dbReference type="GO" id="GO:0009297">
    <property type="term" value="P:pilus assembly"/>
    <property type="evidence" value="ECO:0007669"/>
    <property type="project" value="InterPro"/>
</dbReference>
<sequence>MYLSVSVNGNILAGAVPVKVNAGHYWIAASVLQQAHIPLQTGDALVDVTTLPSVKVEYDQPGQILKLQVPDKWLPEQHIGGTTEQPGQTAISSPGILFNYDAYSLFSSGGSQTTSTFTETRLFGPPGVLSNNAVIRQNWSSTGYEQQGYMRYDTLWKYSDSDQMISYQAGDVVSNALTWSSSVRMGGLRLSRNFSVRPDLVTYPLLNLSGSAAVPSSVDLFINGYKSSSAQINGGPYTLTNVPWISGAGEATVVTTDALGRQVSTSIPFYVSNTLLREGLSDFDFTLGALRNNYGIRSADYGAGAVSAIYRYGFNNWLTLSTHTEDREG</sequence>
<evidence type="ECO:0000313" key="2">
    <source>
        <dbReference type="Proteomes" id="UP000234667"/>
    </source>
</evidence>
<dbReference type="EMBL" id="PIDR01001871">
    <property type="protein sequence ID" value="PLO60727.1"/>
    <property type="molecule type" value="Genomic_DNA"/>
</dbReference>
<gene>
    <name evidence="1" type="ORF">CWN49_34150</name>
</gene>
<dbReference type="Gene3D" id="2.60.40.3110">
    <property type="match status" value="1"/>
</dbReference>
<dbReference type="InterPro" id="IPR000015">
    <property type="entry name" value="Fimb_usher"/>
</dbReference>
<dbReference type="PANTHER" id="PTHR30451:SF5">
    <property type="entry name" value="SLR0019 PROTEIN"/>
    <property type="match status" value="1"/>
</dbReference>
<dbReference type="Pfam" id="PF00577">
    <property type="entry name" value="Usher"/>
    <property type="match status" value="1"/>
</dbReference>
<dbReference type="Proteomes" id="UP000234667">
    <property type="component" value="Unassembled WGS sequence"/>
</dbReference>
<dbReference type="PANTHER" id="PTHR30451">
    <property type="entry name" value="OUTER MEMBRANE USHER PROTEIN"/>
    <property type="match status" value="1"/>
</dbReference>
<dbReference type="AlphaFoldDB" id="A0A2J5P4H3"/>